<dbReference type="GO" id="GO:0016491">
    <property type="term" value="F:oxidoreductase activity"/>
    <property type="evidence" value="ECO:0007669"/>
    <property type="project" value="UniProtKB-KW"/>
</dbReference>
<dbReference type="PANTHER" id="PTHR47534">
    <property type="entry name" value="YALI0E05731P"/>
    <property type="match status" value="1"/>
</dbReference>
<keyword evidence="3" id="KW-1185">Reference proteome</keyword>
<protein>
    <submittedName>
        <fullName evidence="2">Oxidoreductase andH</fullName>
    </submittedName>
</protein>
<keyword evidence="1" id="KW-0560">Oxidoreductase</keyword>
<reference evidence="2 3" key="1">
    <citation type="journal article" date="2018" name="Sci. Rep.">
        <title>Genome sequence of the cauliflower mushroom Sparassis crispa (Hanabiratake) and its association with beneficial usage.</title>
        <authorList>
            <person name="Kiyama R."/>
            <person name="Furutani Y."/>
            <person name="Kawaguchi K."/>
            <person name="Nakanishi T."/>
        </authorList>
    </citation>
    <scope>NUCLEOTIDE SEQUENCE [LARGE SCALE GENOMIC DNA]</scope>
</reference>
<dbReference type="GeneID" id="38785735"/>
<dbReference type="PANTHER" id="PTHR47534:SF3">
    <property type="entry name" value="ALCOHOL DEHYDROGENASE-LIKE C-TERMINAL DOMAIN-CONTAINING PROTEIN"/>
    <property type="match status" value="1"/>
</dbReference>
<name>A0A401H319_9APHY</name>
<dbReference type="PRINTS" id="PR00081">
    <property type="entry name" value="GDHRDH"/>
</dbReference>
<dbReference type="STRING" id="139825.A0A401H319"/>
<sequence length="306" mass="33423">MPSLVTVRASNADFAPHYLPVALFVGGTSGIGRAVAEAFARYTHGNAHIIICGRNSAAAESIIASFPTPTSPDATHEFVHCDVSSIKSVAATTEALQARLGRLNFLVLSPGVFTVAGRTETPEGLDYKLALHYYGRWKFIYDLIPLLRKAKSSWEDAKVVTIFGAGKGGPIDLENLGLETRYSFSAVAAAASTYNDLMVESFADTHPDIAFTHVYPGVVRTSYVKAPHWALSPFFAVASLLKYPISLSPKTCAEYILWSLLQGDRGAYRRNESGEDIGKARYFGSEEAKTRLWQHTVREIDRALES</sequence>
<evidence type="ECO:0000256" key="1">
    <source>
        <dbReference type="ARBA" id="ARBA00023002"/>
    </source>
</evidence>
<accession>A0A401H319</accession>
<dbReference type="InterPro" id="IPR002347">
    <property type="entry name" value="SDR_fam"/>
</dbReference>
<dbReference type="InterPro" id="IPR036291">
    <property type="entry name" value="NAD(P)-bd_dom_sf"/>
</dbReference>
<dbReference type="Pfam" id="PF00106">
    <property type="entry name" value="adh_short"/>
    <property type="match status" value="1"/>
</dbReference>
<dbReference type="AlphaFoldDB" id="A0A401H319"/>
<evidence type="ECO:0000313" key="2">
    <source>
        <dbReference type="EMBL" id="GBE88818.1"/>
    </source>
</evidence>
<dbReference type="RefSeq" id="XP_027619731.1">
    <property type="nucleotide sequence ID" value="XM_027763930.1"/>
</dbReference>
<gene>
    <name evidence="2" type="ORF">SCP_1402240</name>
</gene>
<dbReference type="SUPFAM" id="SSF51735">
    <property type="entry name" value="NAD(P)-binding Rossmann-fold domains"/>
    <property type="match status" value="1"/>
</dbReference>
<dbReference type="Gene3D" id="3.40.50.720">
    <property type="entry name" value="NAD(P)-binding Rossmann-like Domain"/>
    <property type="match status" value="1"/>
</dbReference>
<dbReference type="Proteomes" id="UP000287166">
    <property type="component" value="Unassembled WGS sequence"/>
</dbReference>
<comment type="caution">
    <text evidence="2">The sequence shown here is derived from an EMBL/GenBank/DDBJ whole genome shotgun (WGS) entry which is preliminary data.</text>
</comment>
<evidence type="ECO:0000313" key="3">
    <source>
        <dbReference type="Proteomes" id="UP000287166"/>
    </source>
</evidence>
<organism evidence="2 3">
    <name type="scientific">Sparassis crispa</name>
    <dbReference type="NCBI Taxonomy" id="139825"/>
    <lineage>
        <taxon>Eukaryota</taxon>
        <taxon>Fungi</taxon>
        <taxon>Dikarya</taxon>
        <taxon>Basidiomycota</taxon>
        <taxon>Agaricomycotina</taxon>
        <taxon>Agaricomycetes</taxon>
        <taxon>Polyporales</taxon>
        <taxon>Sparassidaceae</taxon>
        <taxon>Sparassis</taxon>
    </lineage>
</organism>
<dbReference type="OrthoDB" id="2898509at2759"/>
<dbReference type="EMBL" id="BFAD01000014">
    <property type="protein sequence ID" value="GBE88818.1"/>
    <property type="molecule type" value="Genomic_DNA"/>
</dbReference>
<proteinExistence type="predicted"/>
<dbReference type="InterPro" id="IPR052228">
    <property type="entry name" value="Sec_Metab_Biosynth_Oxidored"/>
</dbReference>
<dbReference type="InParanoid" id="A0A401H319"/>